<evidence type="ECO:0000256" key="4">
    <source>
        <dbReference type="SAM" id="MobiDB-lite"/>
    </source>
</evidence>
<keyword evidence="3" id="KW-0325">Glycoprotein</keyword>
<feature type="transmembrane region" description="Helical" evidence="5">
    <location>
        <begin position="61"/>
        <end position="80"/>
    </location>
</feature>
<dbReference type="Proteomes" id="UP001633002">
    <property type="component" value="Unassembled WGS sequence"/>
</dbReference>
<protein>
    <recommendedName>
        <fullName evidence="6">Glycosyltransferase 61 catalytic domain-containing protein</fullName>
    </recommendedName>
</protein>
<dbReference type="AlphaFoldDB" id="A0ABD3HDK3"/>
<keyword evidence="8" id="KW-1185">Reference proteome</keyword>
<evidence type="ECO:0000256" key="5">
    <source>
        <dbReference type="SAM" id="Phobius"/>
    </source>
</evidence>
<dbReference type="Pfam" id="PF04577">
    <property type="entry name" value="Glyco_transf_61"/>
    <property type="match status" value="1"/>
</dbReference>
<evidence type="ECO:0000259" key="6">
    <source>
        <dbReference type="Pfam" id="PF04577"/>
    </source>
</evidence>
<dbReference type="EMBL" id="JBJQOH010000004">
    <property type="protein sequence ID" value="KAL3689610.1"/>
    <property type="molecule type" value="Genomic_DNA"/>
</dbReference>
<evidence type="ECO:0000313" key="7">
    <source>
        <dbReference type="EMBL" id="KAL3689610.1"/>
    </source>
</evidence>
<proteinExistence type="predicted"/>
<reference evidence="7 8" key="1">
    <citation type="submission" date="2024-09" db="EMBL/GenBank/DDBJ databases">
        <title>Chromosome-scale assembly of Riccia sorocarpa.</title>
        <authorList>
            <person name="Paukszto L."/>
        </authorList>
    </citation>
    <scope>NUCLEOTIDE SEQUENCE [LARGE SCALE GENOMIC DNA]</scope>
    <source>
        <strain evidence="7">LP-2024</strain>
        <tissue evidence="7">Aerial parts of the thallus</tissue>
    </source>
</reference>
<accession>A0ABD3HDK3</accession>
<evidence type="ECO:0000256" key="2">
    <source>
        <dbReference type="ARBA" id="ARBA00022679"/>
    </source>
</evidence>
<feature type="compositionally biased region" description="Polar residues" evidence="4">
    <location>
        <begin position="37"/>
        <end position="46"/>
    </location>
</feature>
<evidence type="ECO:0000256" key="1">
    <source>
        <dbReference type="ARBA" id="ARBA00022676"/>
    </source>
</evidence>
<dbReference type="PANTHER" id="PTHR20961">
    <property type="entry name" value="GLYCOSYLTRANSFERASE"/>
    <property type="match status" value="1"/>
</dbReference>
<keyword evidence="5" id="KW-0472">Membrane</keyword>
<organism evidence="7 8">
    <name type="scientific">Riccia sorocarpa</name>
    <dbReference type="NCBI Taxonomy" id="122646"/>
    <lineage>
        <taxon>Eukaryota</taxon>
        <taxon>Viridiplantae</taxon>
        <taxon>Streptophyta</taxon>
        <taxon>Embryophyta</taxon>
        <taxon>Marchantiophyta</taxon>
        <taxon>Marchantiopsida</taxon>
        <taxon>Marchantiidae</taxon>
        <taxon>Marchantiales</taxon>
        <taxon>Ricciaceae</taxon>
        <taxon>Riccia</taxon>
    </lineage>
</organism>
<feature type="domain" description="Glycosyltransferase 61 catalytic" evidence="6">
    <location>
        <begin position="365"/>
        <end position="480"/>
    </location>
</feature>
<dbReference type="InterPro" id="IPR049625">
    <property type="entry name" value="Glyco_transf_61_cat"/>
</dbReference>
<dbReference type="InterPro" id="IPR007657">
    <property type="entry name" value="Glycosyltransferase_61"/>
</dbReference>
<keyword evidence="1" id="KW-0328">Glycosyltransferase</keyword>
<sequence length="620" mass="68963">MKSGSSTSSLKNLERSPSGKNIIPRIPSSKSFDRINNAGSGSTTMNGRGREQRQMFAKRRIVTFGAVSLLLIFFIGEVSLQKLMVLHTWSIQSLQSSYCNCQFETDDSVASSDENPFGNHTLVRPPRIILSYPSVHQSFAGRVRNISSISSNSSLPKNLKTSIDKNTNVFHFGLTTVRSVCMRPNGAIVMVGMTESEIRRQVAEVPALQNEWLSTYNCSNSNSKSSNSSCVGFETIAAAKNLPSKVTWVTGTTAHIFPHFGNVNHNFGERLWPHIAGHQFPLNETTPHPIDHFLVHRFGETLDQARHNAERNTLLYQIRILGRLSHNADFLVVDELKPRDLVCYESLILACATCDQFGDKLGSNITTPALLAYRKAAFNYFRMREPKVALPPRPLRVTFYGRGDAKARRIRNAHQVVDHLRNWTSPPLDVLFLDELMEKGVFNLSLPEVVSLMSETDILITPYGANTWAALFMPKHAAVIEVNVPPCGPTTWIERIAEAVELKVLTKSKAGASSPGNTSSPECKGVLETPDFNINIAELDRDILHLALPLFGNRDTIPRHWLHDWSDIIEEFQVQKEPQIHIQGPHALSSSNLNLHEFEIHAGGTQVCGLLSLPARILGP</sequence>
<name>A0ABD3HDK3_9MARC</name>
<keyword evidence="5" id="KW-0812">Transmembrane</keyword>
<feature type="region of interest" description="Disordered" evidence="4">
    <location>
        <begin position="1"/>
        <end position="52"/>
    </location>
</feature>
<evidence type="ECO:0000313" key="8">
    <source>
        <dbReference type="Proteomes" id="UP001633002"/>
    </source>
</evidence>
<keyword evidence="5" id="KW-1133">Transmembrane helix</keyword>
<dbReference type="GO" id="GO:0005794">
    <property type="term" value="C:Golgi apparatus"/>
    <property type="evidence" value="ECO:0007669"/>
    <property type="project" value="UniProtKB-ARBA"/>
</dbReference>
<comment type="caution">
    <text evidence="7">The sequence shown here is derived from an EMBL/GenBank/DDBJ whole genome shotgun (WGS) entry which is preliminary data.</text>
</comment>
<dbReference type="PANTHER" id="PTHR20961:SF136">
    <property type="entry name" value="PROTEIN O-GLCNAC TRANSFERASE"/>
    <property type="match status" value="1"/>
</dbReference>
<evidence type="ECO:0000256" key="3">
    <source>
        <dbReference type="ARBA" id="ARBA00023180"/>
    </source>
</evidence>
<dbReference type="GO" id="GO:0016763">
    <property type="term" value="F:pentosyltransferase activity"/>
    <property type="evidence" value="ECO:0007669"/>
    <property type="project" value="UniProtKB-ARBA"/>
</dbReference>
<gene>
    <name evidence="7" type="ORF">R1sor_015919</name>
</gene>
<feature type="compositionally biased region" description="Polar residues" evidence="4">
    <location>
        <begin position="1"/>
        <end position="11"/>
    </location>
</feature>
<keyword evidence="2" id="KW-0808">Transferase</keyword>